<dbReference type="EMBL" id="JBGBZA010000002">
    <property type="protein sequence ID" value="MEY9322008.1"/>
    <property type="molecule type" value="Genomic_DNA"/>
</dbReference>
<evidence type="ECO:0000256" key="1">
    <source>
        <dbReference type="SAM" id="SignalP"/>
    </source>
</evidence>
<dbReference type="Proteomes" id="UP000673383">
    <property type="component" value="Unassembled WGS sequence"/>
</dbReference>
<feature type="chain" id="PRO_5041080352" description="Cytochrome c" evidence="1">
    <location>
        <begin position="25"/>
        <end position="158"/>
    </location>
</feature>
<organism evidence="2 4">
    <name type="scientific">Bradyrhizobium elkanii</name>
    <dbReference type="NCBI Taxonomy" id="29448"/>
    <lineage>
        <taxon>Bacteria</taxon>
        <taxon>Pseudomonadati</taxon>
        <taxon>Pseudomonadota</taxon>
        <taxon>Alphaproteobacteria</taxon>
        <taxon>Hyphomicrobiales</taxon>
        <taxon>Nitrobacteraceae</taxon>
        <taxon>Bradyrhizobium</taxon>
    </lineage>
</organism>
<evidence type="ECO:0008006" key="6">
    <source>
        <dbReference type="Google" id="ProtNLM"/>
    </source>
</evidence>
<sequence>MKAKPFAALLLAVSAAATIPTSWAQSPPGASNAERYIPQLANIMTAAQLQHLKLWSAGTAHNWPLAAYELRQLRESLVEAALLYRGIPVSNVTTLASSISVMTEAIDRKDPERFAKEFGVLTKGCNTCHQSMDRAFIVLRTPAEQPFSNQVFQSKSKP</sequence>
<feature type="signal peptide" evidence="1">
    <location>
        <begin position="1"/>
        <end position="24"/>
    </location>
</feature>
<name>A0A1E3EJ16_BRAEL</name>
<dbReference type="OrthoDB" id="6402114at2"/>
<evidence type="ECO:0000313" key="4">
    <source>
        <dbReference type="Proteomes" id="UP000673383"/>
    </source>
</evidence>
<evidence type="ECO:0000313" key="2">
    <source>
        <dbReference type="EMBL" id="MBP1292563.1"/>
    </source>
</evidence>
<evidence type="ECO:0000313" key="3">
    <source>
        <dbReference type="EMBL" id="MEY9322008.1"/>
    </source>
</evidence>
<accession>A0A1E3EJ16</accession>
<keyword evidence="5" id="KW-1185">Reference proteome</keyword>
<reference evidence="3 5" key="2">
    <citation type="submission" date="2024-07" db="EMBL/GenBank/DDBJ databases">
        <title>Genomic Encyclopedia of Type Strains, Phase V (KMG-V): Genome sequencing to study the core and pangenomes of soil and plant-associated prokaryotes.</title>
        <authorList>
            <person name="Whitman W."/>
        </authorList>
    </citation>
    <scope>NUCLEOTIDE SEQUENCE [LARGE SCALE GENOMIC DNA]</scope>
    <source>
        <strain evidence="3 5">USDA 415</strain>
    </source>
</reference>
<gene>
    <name evidence="3" type="ORF">ABIF29_008807</name>
    <name evidence="2" type="ORF">JOH49_002316</name>
</gene>
<dbReference type="RefSeq" id="WP_018269248.1">
    <property type="nucleotide sequence ID" value="NZ_BJNL01000066.1"/>
</dbReference>
<dbReference type="GeneID" id="92950241"/>
<protein>
    <recommendedName>
        <fullName evidence="6">Cytochrome c</fullName>
    </recommendedName>
</protein>
<dbReference type="EMBL" id="JAFICZ010000001">
    <property type="protein sequence ID" value="MBP1292563.1"/>
    <property type="molecule type" value="Genomic_DNA"/>
</dbReference>
<keyword evidence="1" id="KW-0732">Signal</keyword>
<dbReference type="AlphaFoldDB" id="A0A1E3EJ16"/>
<dbReference type="eggNOG" id="ENOG5032SIM">
    <property type="taxonomic scope" value="Bacteria"/>
</dbReference>
<dbReference type="Proteomes" id="UP001565471">
    <property type="component" value="Unassembled WGS sequence"/>
</dbReference>
<comment type="caution">
    <text evidence="2">The sequence shown here is derived from an EMBL/GenBank/DDBJ whole genome shotgun (WGS) entry which is preliminary data.</text>
</comment>
<reference evidence="2" key="1">
    <citation type="submission" date="2021-02" db="EMBL/GenBank/DDBJ databases">
        <title>Genomic Encyclopedia of Type Strains, Phase IV (KMG-V): Genome sequencing to study the core and pangenomes of soil and plant-associated prokaryotes.</title>
        <authorList>
            <person name="Whitman W."/>
        </authorList>
    </citation>
    <scope>NUCLEOTIDE SEQUENCE</scope>
    <source>
        <strain evidence="2">USDA 406</strain>
    </source>
</reference>
<proteinExistence type="predicted"/>
<evidence type="ECO:0000313" key="5">
    <source>
        <dbReference type="Proteomes" id="UP001565471"/>
    </source>
</evidence>